<name>A0ABV6J3Z0_9PROT</name>
<evidence type="ECO:0000313" key="2">
    <source>
        <dbReference type="EMBL" id="MFC0389650.1"/>
    </source>
</evidence>
<gene>
    <name evidence="2" type="ORF">ACFFIC_29515</name>
</gene>
<dbReference type="Pfam" id="PF18478">
    <property type="entry name" value="PIN_10"/>
    <property type="match status" value="1"/>
</dbReference>
<organism evidence="2 3">
    <name type="scientific">Muricoccus vinaceus</name>
    <dbReference type="NCBI Taxonomy" id="424704"/>
    <lineage>
        <taxon>Bacteria</taxon>
        <taxon>Pseudomonadati</taxon>
        <taxon>Pseudomonadota</taxon>
        <taxon>Alphaproteobacteria</taxon>
        <taxon>Acetobacterales</taxon>
        <taxon>Roseomonadaceae</taxon>
        <taxon>Muricoccus</taxon>
    </lineage>
</organism>
<proteinExistence type="predicted"/>
<evidence type="ECO:0000313" key="3">
    <source>
        <dbReference type="Proteomes" id="UP001589789"/>
    </source>
</evidence>
<protein>
    <recommendedName>
        <fullName evidence="1">VapC45 PIN like domain-containing protein</fullName>
    </recommendedName>
</protein>
<dbReference type="Proteomes" id="UP001589789">
    <property type="component" value="Unassembled WGS sequence"/>
</dbReference>
<dbReference type="InterPro" id="IPR041375">
    <property type="entry name" value="VapC45_PIN-like"/>
</dbReference>
<accession>A0ABV6J3Z0</accession>
<dbReference type="RefSeq" id="WP_377057199.1">
    <property type="nucleotide sequence ID" value="NZ_JBHLVZ010000117.1"/>
</dbReference>
<evidence type="ECO:0000259" key="1">
    <source>
        <dbReference type="Pfam" id="PF18478"/>
    </source>
</evidence>
<keyword evidence="3" id="KW-1185">Reference proteome</keyword>
<sequence>MAGETGGLTFVFDQNFGSRTVELLRLGRMQPVDRITTLTELGYAADAPDEEWMPQLGARGSHAVITRDGEILRASVRLDAWKASGLTLLLLDGRWGQLPLHDLTRGLIYWWPLMVEQATAAKPGTAWTVPHAVQAPSKGIRLVTPQVRPALSKDGKVVDISESAPRRRGSTKA</sequence>
<comment type="caution">
    <text evidence="2">The sequence shown here is derived from an EMBL/GenBank/DDBJ whole genome shotgun (WGS) entry which is preliminary data.</text>
</comment>
<dbReference type="EMBL" id="JBHLVZ010000117">
    <property type="protein sequence ID" value="MFC0389650.1"/>
    <property type="molecule type" value="Genomic_DNA"/>
</dbReference>
<reference evidence="2 3" key="1">
    <citation type="submission" date="2024-09" db="EMBL/GenBank/DDBJ databases">
        <authorList>
            <person name="Sun Q."/>
            <person name="Mori K."/>
        </authorList>
    </citation>
    <scope>NUCLEOTIDE SEQUENCE [LARGE SCALE GENOMIC DNA]</scope>
    <source>
        <strain evidence="2 3">CCM 7468</strain>
    </source>
</reference>
<feature type="domain" description="VapC45 PIN like" evidence="1">
    <location>
        <begin position="9"/>
        <end position="92"/>
    </location>
</feature>